<accession>A0A6G0XFW6</accession>
<comment type="caution">
    <text evidence="1">The sequence shown here is derived from an EMBL/GenBank/DDBJ whole genome shotgun (WGS) entry which is preliminary data.</text>
</comment>
<proteinExistence type="predicted"/>
<evidence type="ECO:0000313" key="2">
    <source>
        <dbReference type="Proteomes" id="UP000481153"/>
    </source>
</evidence>
<dbReference type="VEuPathDB" id="FungiDB:AeMF1_015320"/>
<keyword evidence="2" id="KW-1185">Reference proteome</keyword>
<gene>
    <name evidence="1" type="ORF">Ae201684_005101</name>
</gene>
<name>A0A6G0XFW6_9STRA</name>
<dbReference type="AlphaFoldDB" id="A0A6G0XFW6"/>
<dbReference type="Proteomes" id="UP000481153">
    <property type="component" value="Unassembled WGS sequence"/>
</dbReference>
<dbReference type="EMBL" id="VJMJ01000066">
    <property type="protein sequence ID" value="KAF0739176.1"/>
    <property type="molecule type" value="Genomic_DNA"/>
</dbReference>
<reference evidence="1 2" key="1">
    <citation type="submission" date="2019-07" db="EMBL/GenBank/DDBJ databases">
        <title>Genomics analysis of Aphanomyces spp. identifies a new class of oomycete effector associated with host adaptation.</title>
        <authorList>
            <person name="Gaulin E."/>
        </authorList>
    </citation>
    <scope>NUCLEOTIDE SEQUENCE [LARGE SCALE GENOMIC DNA]</scope>
    <source>
        <strain evidence="1 2">ATCC 201684</strain>
    </source>
</reference>
<sequence>MLATGDSGRSRRLYFQAKQREHRSRIKKERESLLEELAHLQKQAKNLPSFKLVDENGMLSWQAIASVFQDESRRCKGDRGHLQNDVASNTVLIHEMMRFLNACRPRPKASIASTLPLHQHVTLLAHREAREKAKQWLVQQLYHNTDRASTIFQPYMLQMNLSIASCQVIWSYSLEDIKDAFIHTMNQTAICNATEGEIEREGNTVLARGFTQDKYPWHLLRGHFHEADRFIAVFRYLNDDEAFDGREDPDFYEMQWFDIRRISPTSSAVRILCHRPLLLEDMKKCAKLENDDTLEQDVSSKNQKRSIQTNTKRTLVLISSALPTSSILDQSGCTPARWVIALAATVVSILNRLSVSLLRLAIAVNFIKEATRANGSIAKPFPNVDHGIAVKAHNRRHSAGNEASNKMTSFVTTHSNLGCEGKIV</sequence>
<evidence type="ECO:0000313" key="1">
    <source>
        <dbReference type="EMBL" id="KAF0739176.1"/>
    </source>
</evidence>
<organism evidence="1 2">
    <name type="scientific">Aphanomyces euteiches</name>
    <dbReference type="NCBI Taxonomy" id="100861"/>
    <lineage>
        <taxon>Eukaryota</taxon>
        <taxon>Sar</taxon>
        <taxon>Stramenopiles</taxon>
        <taxon>Oomycota</taxon>
        <taxon>Saprolegniomycetes</taxon>
        <taxon>Saprolegniales</taxon>
        <taxon>Verrucalvaceae</taxon>
        <taxon>Aphanomyces</taxon>
    </lineage>
</organism>
<protein>
    <submittedName>
        <fullName evidence="1">Uncharacterized protein</fullName>
    </submittedName>
</protein>